<comment type="function">
    <text evidence="1">Part of the ABC transporter FtsEX involved in cellular division. Important for assembly or stability of the septal ring.</text>
</comment>
<dbReference type="PROSITE" id="PS50893">
    <property type="entry name" value="ABC_TRANSPORTER_2"/>
    <property type="match status" value="1"/>
</dbReference>
<dbReference type="CDD" id="cd03258">
    <property type="entry name" value="ABC_MetN_methionine_transporter"/>
    <property type="match status" value="1"/>
</dbReference>
<dbReference type="SMART" id="SM00930">
    <property type="entry name" value="NIL"/>
    <property type="match status" value="1"/>
</dbReference>
<organism evidence="13 14">
    <name type="scientific">Providencia rettgeri</name>
    <dbReference type="NCBI Taxonomy" id="587"/>
    <lineage>
        <taxon>Bacteria</taxon>
        <taxon>Pseudomonadati</taxon>
        <taxon>Pseudomonadota</taxon>
        <taxon>Gammaproteobacteria</taxon>
        <taxon>Enterobacterales</taxon>
        <taxon>Morganellaceae</taxon>
        <taxon>Providencia</taxon>
    </lineage>
</organism>
<evidence type="ECO:0000256" key="4">
    <source>
        <dbReference type="ARBA" id="ARBA00020019"/>
    </source>
</evidence>
<dbReference type="GO" id="GO:0005524">
    <property type="term" value="F:ATP binding"/>
    <property type="evidence" value="ECO:0007669"/>
    <property type="project" value="UniProtKB-KW"/>
</dbReference>
<dbReference type="GO" id="GO:0005886">
    <property type="term" value="C:plasma membrane"/>
    <property type="evidence" value="ECO:0007669"/>
    <property type="project" value="UniProtKB-SubCell"/>
</dbReference>
<dbReference type="InterPro" id="IPR050086">
    <property type="entry name" value="MetN_ABC_transporter-like"/>
</dbReference>
<evidence type="ECO:0000256" key="9">
    <source>
        <dbReference type="ARBA" id="ARBA00022967"/>
    </source>
</evidence>
<name>A0AAJ4NLG2_PRORE</name>
<gene>
    <name evidence="13" type="ORF">KOF27_07495</name>
</gene>
<dbReference type="EMBL" id="CP076405">
    <property type="protein sequence ID" value="QWQ22153.2"/>
    <property type="molecule type" value="Genomic_DNA"/>
</dbReference>
<dbReference type="Proteomes" id="UP000682358">
    <property type="component" value="Chromosome"/>
</dbReference>
<evidence type="ECO:0000256" key="6">
    <source>
        <dbReference type="ARBA" id="ARBA00022475"/>
    </source>
</evidence>
<evidence type="ECO:0000256" key="1">
    <source>
        <dbReference type="ARBA" id="ARBA00002579"/>
    </source>
</evidence>
<keyword evidence="9" id="KW-1278">Translocase</keyword>
<dbReference type="PANTHER" id="PTHR43166:SF30">
    <property type="entry name" value="METHIONINE IMPORT ATP-BINDING PROTEIN METN"/>
    <property type="match status" value="1"/>
</dbReference>
<evidence type="ECO:0000256" key="3">
    <source>
        <dbReference type="ARBA" id="ARBA00005417"/>
    </source>
</evidence>
<dbReference type="GO" id="GO:0016887">
    <property type="term" value="F:ATP hydrolysis activity"/>
    <property type="evidence" value="ECO:0007669"/>
    <property type="project" value="InterPro"/>
</dbReference>
<dbReference type="PANTHER" id="PTHR43166">
    <property type="entry name" value="AMINO ACID IMPORT ATP-BINDING PROTEIN"/>
    <property type="match status" value="1"/>
</dbReference>
<dbReference type="InterPro" id="IPR041701">
    <property type="entry name" value="MetN_ABC"/>
</dbReference>
<dbReference type="SMART" id="SM00382">
    <property type="entry name" value="AAA"/>
    <property type="match status" value="1"/>
</dbReference>
<dbReference type="SUPFAM" id="SSF55021">
    <property type="entry name" value="ACT-like"/>
    <property type="match status" value="1"/>
</dbReference>
<feature type="domain" description="ABC transporter" evidence="12">
    <location>
        <begin position="2"/>
        <end position="241"/>
    </location>
</feature>
<keyword evidence="10" id="KW-0029">Amino-acid transport</keyword>
<reference evidence="13" key="1">
    <citation type="submission" date="2021-06" db="EMBL/GenBank/DDBJ databases">
        <title>Emergence of genetically related NDM-1-producing Providencia rettgeri strains in Argentina.</title>
        <authorList>
            <person name="Pasteran F."/>
            <person name="Meo A."/>
            <person name="Gomez S."/>
            <person name="Derdoy L."/>
            <person name="Albronoz E."/>
            <person name="Faccone D."/>
            <person name="Guerriero L."/>
            <person name="Archuby D."/>
            <person name="Tarzia A."/>
            <person name="Lopez M."/>
            <person name="Corso A."/>
        </authorList>
    </citation>
    <scope>NUCLEOTIDE SEQUENCE</scope>
    <source>
        <strain evidence="13">PreM15628</strain>
    </source>
</reference>
<dbReference type="InterPro" id="IPR018449">
    <property type="entry name" value="NIL_domain"/>
</dbReference>
<evidence type="ECO:0000313" key="13">
    <source>
        <dbReference type="EMBL" id="QWQ22153.2"/>
    </source>
</evidence>
<dbReference type="Gene3D" id="3.30.70.260">
    <property type="match status" value="1"/>
</dbReference>
<dbReference type="Pfam" id="PF09383">
    <property type="entry name" value="NIL"/>
    <property type="match status" value="1"/>
</dbReference>
<evidence type="ECO:0000256" key="11">
    <source>
        <dbReference type="ARBA" id="ARBA00023136"/>
    </source>
</evidence>
<evidence type="ECO:0000256" key="8">
    <source>
        <dbReference type="ARBA" id="ARBA00022840"/>
    </source>
</evidence>
<accession>A0AAJ4NLG2</accession>
<dbReference type="InterPro" id="IPR003593">
    <property type="entry name" value="AAA+_ATPase"/>
</dbReference>
<dbReference type="Gene3D" id="3.40.50.300">
    <property type="entry name" value="P-loop containing nucleotide triphosphate hydrolases"/>
    <property type="match status" value="1"/>
</dbReference>
<dbReference type="InterPro" id="IPR017871">
    <property type="entry name" value="ABC_transporter-like_CS"/>
</dbReference>
<evidence type="ECO:0000256" key="2">
    <source>
        <dbReference type="ARBA" id="ARBA00004417"/>
    </source>
</evidence>
<dbReference type="Pfam" id="PF00005">
    <property type="entry name" value="ABC_tran"/>
    <property type="match status" value="1"/>
</dbReference>
<evidence type="ECO:0000259" key="12">
    <source>
        <dbReference type="PROSITE" id="PS50893"/>
    </source>
</evidence>
<comment type="subcellular location">
    <subcellularLocation>
        <location evidence="2">Cell inner membrane</location>
        <topology evidence="2">Peripheral membrane protein</topology>
    </subcellularLocation>
</comment>
<keyword evidence="6" id="KW-1003">Cell membrane</keyword>
<dbReference type="PROSITE" id="PS00211">
    <property type="entry name" value="ABC_TRANSPORTER_1"/>
    <property type="match status" value="1"/>
</dbReference>
<keyword evidence="11" id="KW-0472">Membrane</keyword>
<protein>
    <recommendedName>
        <fullName evidence="4">Cell division ATP-binding protein FtsE</fullName>
    </recommendedName>
</protein>
<dbReference type="AlphaFoldDB" id="A0AAJ4NLG2"/>
<evidence type="ECO:0000313" key="14">
    <source>
        <dbReference type="Proteomes" id="UP000682358"/>
    </source>
</evidence>
<keyword evidence="5" id="KW-0813">Transport</keyword>
<evidence type="ECO:0000256" key="5">
    <source>
        <dbReference type="ARBA" id="ARBA00022448"/>
    </source>
</evidence>
<keyword evidence="8 13" id="KW-0067">ATP-binding</keyword>
<dbReference type="InterPro" id="IPR045865">
    <property type="entry name" value="ACT-like_dom_sf"/>
</dbReference>
<dbReference type="FunFam" id="3.40.50.300:FF:000056">
    <property type="entry name" value="Cell division ATP-binding protein FtsE"/>
    <property type="match status" value="1"/>
</dbReference>
<evidence type="ECO:0000256" key="10">
    <source>
        <dbReference type="ARBA" id="ARBA00022970"/>
    </source>
</evidence>
<sequence length="345" mass="38624">MITFQNIQKVYEKDGQSLVALQDINLHINKGDIFGFIGYSGAGKSSLIRLVNQLEKPTSGAVIINGQNIAEHTPAETRSHKKSIGMIFQHFNLLETKTVAQNIAMPLLLSGVDKQEITRRVDSILEYVELSDKKHQYPGQLSGGQKQRVGIARALINNPQILLCDEATSALDPQTTRSILQLLKKINQEQNITILLVTHEMEVIEEICNRVAVMESGKIVEEGTVLDIFANPHQDTTRKFVGTVLNEEIPERVLHNLEHQQDVYRLEFLGSSAQQPVVNELILKEIVKINILFANMKEISGVVLGSMFVQFIGDKEKIEDAVSFLRQRGVAVNKGALWHNYSKPL</sequence>
<comment type="similarity">
    <text evidence="3">Belongs to the ABC transporter superfamily.</text>
</comment>
<proteinExistence type="inferred from homology"/>
<dbReference type="GO" id="GO:0006865">
    <property type="term" value="P:amino acid transport"/>
    <property type="evidence" value="ECO:0007669"/>
    <property type="project" value="UniProtKB-KW"/>
</dbReference>
<keyword evidence="7" id="KW-0547">Nucleotide-binding</keyword>
<dbReference type="SUPFAM" id="SSF52540">
    <property type="entry name" value="P-loop containing nucleoside triphosphate hydrolases"/>
    <property type="match status" value="1"/>
</dbReference>
<dbReference type="InterPro" id="IPR003439">
    <property type="entry name" value="ABC_transporter-like_ATP-bd"/>
</dbReference>
<evidence type="ECO:0000256" key="7">
    <source>
        <dbReference type="ARBA" id="ARBA00022741"/>
    </source>
</evidence>
<dbReference type="InterPro" id="IPR027417">
    <property type="entry name" value="P-loop_NTPase"/>
</dbReference>